<dbReference type="AlphaFoldDB" id="A0A9P7AYF4"/>
<dbReference type="EMBL" id="VNKQ01000006">
    <property type="protein sequence ID" value="KAG0650131.1"/>
    <property type="molecule type" value="Genomic_DNA"/>
</dbReference>
<dbReference type="OrthoDB" id="566138at2759"/>
<dbReference type="InterPro" id="IPR036928">
    <property type="entry name" value="AS_sf"/>
</dbReference>
<dbReference type="Pfam" id="PF01425">
    <property type="entry name" value="Amidase"/>
    <property type="match status" value="1"/>
</dbReference>
<comment type="caution">
    <text evidence="2">The sequence shown here is derived from an EMBL/GenBank/DDBJ whole genome shotgun (WGS) entry which is preliminary data.</text>
</comment>
<evidence type="ECO:0000313" key="3">
    <source>
        <dbReference type="Proteomes" id="UP000785200"/>
    </source>
</evidence>
<sequence length="533" mass="57914">MAPPFNPLTITTLDLQSRLQSGSLTTVQILETYLAQIEKHNHAGQKLNAIISIAPRDSLFAQAQQLDQEREQGKLRGPLHGLPTVVKDCFTFAPEIGLKTTVGSHVFAGEKAKGNARLIQQLLQQGSRAEDFTPGYSAYGGQTRSAYDTAPPGNPLPNFHGATAGGSSAGSGVSVSAGFAPFSIGTETGGSLVYPASKAGLYAMRPTHGSVSAKGCFRISRSFDGIGGMAKTAADLAMLIEVILTPEASKRVPGGGFVSVMKGKAGLEGLRIGFVDSKWGTNEETRDEKWGTNPVVSRLLCRRSCDVDDIKKMQYEGAVKILRENGAHVLYPLRPPAPQTLVYNDIKMKKVAYHEFKTVIQEFCNEFEDPGVRTVEDIIKFNSEHKEIALPRRNSPFINLTRPAPNITRLQLTRYIAHVTQSGLEGSRDSPLTDTESDQAAAQLKRLAGKDGMERYMQENDIEMIVSGSDCNLISFNACAGYPSATVPLGNQEDGSPFGLFLLVKEDREDLLFRFMSAFEDTMERVKGPSLSF</sequence>
<reference evidence="2" key="1">
    <citation type="submission" date="2019-07" db="EMBL/GenBank/DDBJ databases">
        <title>Hyphodiscus hymeniophilus genome sequencing and assembly.</title>
        <authorList>
            <person name="Kramer G."/>
            <person name="Nodwell J."/>
        </authorList>
    </citation>
    <scope>NUCLEOTIDE SEQUENCE</scope>
    <source>
        <strain evidence="2">ATCC 34498</strain>
    </source>
</reference>
<name>A0A9P7AYF4_9HELO</name>
<dbReference type="PANTHER" id="PTHR42678:SF34">
    <property type="entry name" value="OS04G0183300 PROTEIN"/>
    <property type="match status" value="1"/>
</dbReference>
<dbReference type="InterPro" id="IPR023631">
    <property type="entry name" value="Amidase_dom"/>
</dbReference>
<dbReference type="Proteomes" id="UP000785200">
    <property type="component" value="Unassembled WGS sequence"/>
</dbReference>
<keyword evidence="3" id="KW-1185">Reference proteome</keyword>
<gene>
    <name evidence="2" type="ORF">D0Z07_3336</name>
</gene>
<proteinExistence type="predicted"/>
<dbReference type="Gene3D" id="3.90.1300.10">
    <property type="entry name" value="Amidase signature (AS) domain"/>
    <property type="match status" value="1"/>
</dbReference>
<evidence type="ECO:0000259" key="1">
    <source>
        <dbReference type="Pfam" id="PF01425"/>
    </source>
</evidence>
<organism evidence="2 3">
    <name type="scientific">Hyphodiscus hymeniophilus</name>
    <dbReference type="NCBI Taxonomy" id="353542"/>
    <lineage>
        <taxon>Eukaryota</taxon>
        <taxon>Fungi</taxon>
        <taxon>Dikarya</taxon>
        <taxon>Ascomycota</taxon>
        <taxon>Pezizomycotina</taxon>
        <taxon>Leotiomycetes</taxon>
        <taxon>Helotiales</taxon>
        <taxon>Hyphodiscaceae</taxon>
        <taxon>Hyphodiscus</taxon>
    </lineage>
</organism>
<feature type="domain" description="Amidase" evidence="1">
    <location>
        <begin position="29"/>
        <end position="277"/>
    </location>
</feature>
<accession>A0A9P7AYF4</accession>
<evidence type="ECO:0000313" key="2">
    <source>
        <dbReference type="EMBL" id="KAG0650131.1"/>
    </source>
</evidence>
<protein>
    <submittedName>
        <fullName evidence="2">Amidase</fullName>
    </submittedName>
</protein>
<dbReference type="SUPFAM" id="SSF75304">
    <property type="entry name" value="Amidase signature (AS) enzymes"/>
    <property type="match status" value="1"/>
</dbReference>
<dbReference type="PANTHER" id="PTHR42678">
    <property type="entry name" value="AMIDASE"/>
    <property type="match status" value="1"/>
</dbReference>